<keyword evidence="2" id="KW-0964">Secreted</keyword>
<feature type="signal peptide" evidence="7">
    <location>
        <begin position="1"/>
        <end position="45"/>
    </location>
</feature>
<dbReference type="InterPro" id="IPR022045">
    <property type="entry name" value="TcdB_toxin_mid/N"/>
</dbReference>
<gene>
    <name evidence="10" type="ORF">BECKDK2373C_GA0170839_102912</name>
</gene>
<dbReference type="PANTHER" id="PTHR32305">
    <property type="match status" value="1"/>
</dbReference>
<evidence type="ECO:0000256" key="5">
    <source>
        <dbReference type="ARBA" id="ARBA00023026"/>
    </source>
</evidence>
<dbReference type="NCBIfam" id="TIGR01643">
    <property type="entry name" value="YD_repeat_2x"/>
    <property type="match status" value="2"/>
</dbReference>
<evidence type="ECO:0000256" key="2">
    <source>
        <dbReference type="ARBA" id="ARBA00022525"/>
    </source>
</evidence>
<organism evidence="10">
    <name type="scientific">Candidatus Kentrum sp. DK</name>
    <dbReference type="NCBI Taxonomy" id="2126562"/>
    <lineage>
        <taxon>Bacteria</taxon>
        <taxon>Pseudomonadati</taxon>
        <taxon>Pseudomonadota</taxon>
        <taxon>Gammaproteobacteria</taxon>
        <taxon>Candidatus Kentrum</taxon>
    </lineage>
</organism>
<dbReference type="InterPro" id="IPR028994">
    <property type="entry name" value="Integrin_alpha_N"/>
</dbReference>
<dbReference type="InterPro" id="IPR003284">
    <property type="entry name" value="Sal_SpvB"/>
</dbReference>
<sequence length="2168" mass="237763">MTIVHEFSNTRETKTMKSLLPRIARITRFALCLALIATTSRLASAEELVGSIPGQLSVEQGAAVYTVPIEVPPGVAGMQPDLAITYNSNAGNGLLGVGFSLSGLSVITRCGQTIAQDGQRGGIYYDGRDRFCLDGQRLIAISGTDGGDGTEYRTEIDSYSRIVSHGQQGSGPQWWRVETKSGQVMAFGNTQDSRIEAQGKSTVRLWAVNRIEDTVGNGIDFEYHEDNGNGEYYPTRILYAGGVVEFGYEGRPDSVASYEAGSVVQLNNRMRNISTYAENTFIRSYLARYEVSGLTNRSHLLELNACDQNENCAAASSFSWSATDKKTAFNPAENADIKTWDNPNVRNIPGDFNGDGLTDFLVWHAPFNNYRYNLYLANGNGFDPAVATNLKSWGNSRLDNQVVGDFNGDGMSDMLMWHVPFNNYRFNLYLSNGNGFEEAIATDIKTWDNINVRNISSDFNGDGLTDFLVWHAPFNNHRYNLYLSNGNGFEPAVPTNLKSWDNSKLNNQVAGDFNGDGMSDMLMWHVPFNNYRFNLYLSNGNGFEEAIATDIKTWDNTNIRNISSDFNGDGLTDFLVWHAPFNNHRYNLYLSNGNGFEPAIPTNLKSWDNWRLNNQVVGDFNGDGMSDMLMWHVPFNNHRFNLYLSNGKGFQEAIATDIKTWDNYKVRNSSADFNGDGLTDFLVWHAPFNNYRFNLYTLESSHNLVTGVSNGATQTTLEYEPLTQDQIHGLDTDAVYPSIDLQNPRHVVTEVKTQNGLGGENTVSYRYGGLKANLHGRGSLGFRWIEATDHTRNTITRTEYNQDFPHVGTPERVTTHLIDNGYGGNILLSETETQYDHVTGHSDRVYSPHVVQTTERNYGLDRSLLTTVTTENDLIDGFGNIGRITVTTQGAGETHVKVSTNDYVNDEQRWILGRLTRASVTHIAPDNTQITRASEFAYDAGTGLLTLEAIEPNTALSQTTRYQYDQHGNQIAVTLSAPGLPDRTTETQYDAVGRFPVRVTNALGHSETREYDPACGKPISLTGPNGLTTRWEYDSLCRKTREARADGTETTWAYQWVDDDASDDAPALALYSLTETASGASPVTIFYDALNREVRKDTIGFDGRTIHQETEYNARGEIVRQSLPHFVSETAHWVLNTYDLLGRPDSVSRPAGALTGQSAAVTHYAYAGFATTVTDPMGRQKTTTKNALGQVIRVDEEEGAWLTHTHDAIGNLVETNANGVITRMGYDARGNKIWMQDPDMGRWEYAYNALGELIGQTDAKGQTVAMEYDLLGRMVRREESEGITTWEYDTAGHGIGKLALIRAPNGFYKAFGYDDLGRPSETSTHADSQDFIITTGYDQFGRVAESIRPDGFTVQHTYNAFGYLEALRAPREHILDYDTAHLHTLYQNAREMATLLLDETTDYLQKAAEYREKAGIYQQLADQDALYARALALLGEAEVHMQANAEPGTVFAPINAARELIRPLAETALQAEAFPELATTLEGVAQELATAAAESAEELDGKLAELERWGEELERISGQMARMDHDPYHLYLWQAKGRDAAGRLTGTLFGNGLSTNKIYDPASGELLTIQSGFGTALPIRDLGYTYDLADNVTARSDNVQDIQETFQYDRLDRLTASTVLGTIGGTSYHNTLTYSYDAQGNMTHHSGVGAYLYGAGGSGQPGPHATTRTGDQEIQYDANGSMTQAGDRSIEWTSFHKPKTFQRGASTIAFDYGPDRARYLKTGTTTEGNPQRTVYLGRLYEQETTSGAQGDSSSDTIRRKHFLYADGQLAAIHIKTEQAGVPQPDETRYLHRDNLGSIDTITDGRGNIVERMSYEAFGARRAGNWRSADDPLAGIILPAFTNRGFTGHEHVDEMGLIHMNGRVYDPGLGRFLSADPNIQSPYSSQSYNRYSYVLNNPLKYTDPSGFSWWSKHKKQIIAVAIIVVASYAATSLTSAILKSAARKTALTAGTTTAEVATAGAAAGTATSAAVGSAQAGFWVTAGAGAAGGVAGGAIMGAGFGYMETGSLSGAFDGAIKGAAMGAVTGTALGGAGYYLKPLTAADDVAMAAENTGKLQKAWGTVKQWGQVAADHYKGYKVAYDSLGKIATNMDAMEDAIAGPQDPSGANLSPLSVSASANNRHQAARAWSLTTQTPTHAASTMANRHWSGYGARNRNNARRFQRALRVSYL</sequence>
<dbReference type="InterPro" id="IPR050708">
    <property type="entry name" value="T6SS_VgrG/RHS"/>
</dbReference>
<evidence type="ECO:0000313" key="10">
    <source>
        <dbReference type="EMBL" id="VFJ50510.1"/>
    </source>
</evidence>
<feature type="transmembrane region" description="Helical" evidence="6">
    <location>
        <begin position="1916"/>
        <end position="1937"/>
    </location>
</feature>
<dbReference type="SUPFAM" id="SSF69318">
    <property type="entry name" value="Integrin alpha N-terminal domain"/>
    <property type="match status" value="2"/>
</dbReference>
<name>A0A450SDG6_9GAMM</name>
<feature type="domain" description="Teneurin-like YD-shell" evidence="9">
    <location>
        <begin position="1586"/>
        <end position="1897"/>
    </location>
</feature>
<evidence type="ECO:0000259" key="9">
    <source>
        <dbReference type="Pfam" id="PF25023"/>
    </source>
</evidence>
<dbReference type="Gene3D" id="2.40.128.340">
    <property type="match status" value="2"/>
</dbReference>
<protein>
    <submittedName>
        <fullName evidence="10">RHS repeat-associated core domain-containing protein</fullName>
    </submittedName>
</protein>
<keyword evidence="6" id="KW-0812">Transmembrane</keyword>
<dbReference type="GO" id="GO:0005576">
    <property type="term" value="C:extracellular region"/>
    <property type="evidence" value="ECO:0007669"/>
    <property type="project" value="UniProtKB-SubCell"/>
</dbReference>
<evidence type="ECO:0000256" key="4">
    <source>
        <dbReference type="ARBA" id="ARBA00022737"/>
    </source>
</evidence>
<keyword evidence="5" id="KW-0843">Virulence</keyword>
<dbReference type="Pfam" id="PF12256">
    <property type="entry name" value="TcdB_toxin_midN"/>
    <property type="match status" value="1"/>
</dbReference>
<evidence type="ECO:0000259" key="8">
    <source>
        <dbReference type="Pfam" id="PF12256"/>
    </source>
</evidence>
<dbReference type="Pfam" id="PF13517">
    <property type="entry name" value="FG-GAP_3"/>
    <property type="match status" value="3"/>
</dbReference>
<dbReference type="PANTHER" id="PTHR32305:SF15">
    <property type="entry name" value="PROTEIN RHSA-RELATED"/>
    <property type="match status" value="1"/>
</dbReference>
<keyword evidence="6" id="KW-1133">Transmembrane helix</keyword>
<dbReference type="GO" id="GO:0005737">
    <property type="term" value="C:cytoplasm"/>
    <property type="evidence" value="ECO:0007669"/>
    <property type="project" value="InterPro"/>
</dbReference>
<evidence type="ECO:0000256" key="7">
    <source>
        <dbReference type="SAM" id="SignalP"/>
    </source>
</evidence>
<dbReference type="EMBL" id="CAADEY010000029">
    <property type="protein sequence ID" value="VFJ50510.1"/>
    <property type="molecule type" value="Genomic_DNA"/>
</dbReference>
<dbReference type="InterPro" id="IPR006530">
    <property type="entry name" value="YD"/>
</dbReference>
<keyword evidence="3 7" id="KW-0732">Signal</keyword>
<reference evidence="10" key="1">
    <citation type="submission" date="2019-02" db="EMBL/GenBank/DDBJ databases">
        <authorList>
            <person name="Gruber-Vodicka R. H."/>
            <person name="Seah K. B. B."/>
        </authorList>
    </citation>
    <scope>NUCLEOTIDE SEQUENCE</scope>
    <source>
        <strain evidence="10">BECK_DK161</strain>
    </source>
</reference>
<dbReference type="InterPro" id="IPR056823">
    <property type="entry name" value="TEN-like_YD-shell"/>
</dbReference>
<feature type="chain" id="PRO_5019444499" evidence="7">
    <location>
        <begin position="46"/>
        <end position="2168"/>
    </location>
</feature>
<dbReference type="NCBIfam" id="TIGR03696">
    <property type="entry name" value="Rhs_assc_core"/>
    <property type="match status" value="1"/>
</dbReference>
<dbReference type="Pfam" id="PF03534">
    <property type="entry name" value="SpvB"/>
    <property type="match status" value="1"/>
</dbReference>
<dbReference type="InterPro" id="IPR013517">
    <property type="entry name" value="FG-GAP"/>
</dbReference>
<feature type="domain" description="Teneurin-like YD-shell" evidence="9">
    <location>
        <begin position="1182"/>
        <end position="1346"/>
    </location>
</feature>
<dbReference type="Pfam" id="PF25023">
    <property type="entry name" value="TEN_YD-shell"/>
    <property type="match status" value="2"/>
</dbReference>
<dbReference type="Gene3D" id="2.130.10.130">
    <property type="entry name" value="Integrin alpha, N-terminal"/>
    <property type="match status" value="1"/>
</dbReference>
<accession>A0A450SDG6</accession>
<evidence type="ECO:0000256" key="3">
    <source>
        <dbReference type="ARBA" id="ARBA00022729"/>
    </source>
</evidence>
<keyword evidence="6" id="KW-0472">Membrane</keyword>
<dbReference type="InterPro" id="IPR022385">
    <property type="entry name" value="Rhs_assc_core"/>
</dbReference>
<keyword evidence="4" id="KW-0677">Repeat</keyword>
<proteinExistence type="predicted"/>
<feature type="domain" description="Insecticide toxin TcdB middle/N-terminal" evidence="8">
    <location>
        <begin position="665"/>
        <end position="806"/>
    </location>
</feature>
<dbReference type="Gene3D" id="2.180.10.10">
    <property type="entry name" value="RHS repeat-associated core"/>
    <property type="match status" value="3"/>
</dbReference>
<evidence type="ECO:0000256" key="6">
    <source>
        <dbReference type="SAM" id="Phobius"/>
    </source>
</evidence>
<comment type="subcellular location">
    <subcellularLocation>
        <location evidence="1">Secreted</location>
    </subcellularLocation>
</comment>
<evidence type="ECO:0000256" key="1">
    <source>
        <dbReference type="ARBA" id="ARBA00004613"/>
    </source>
</evidence>